<dbReference type="EMBL" id="RWJN01000126">
    <property type="protein sequence ID" value="TCD66674.1"/>
    <property type="molecule type" value="Genomic_DNA"/>
</dbReference>
<organism evidence="2 3">
    <name type="scientific">Steccherinum ochraceum</name>
    <dbReference type="NCBI Taxonomy" id="92696"/>
    <lineage>
        <taxon>Eukaryota</taxon>
        <taxon>Fungi</taxon>
        <taxon>Dikarya</taxon>
        <taxon>Basidiomycota</taxon>
        <taxon>Agaricomycotina</taxon>
        <taxon>Agaricomycetes</taxon>
        <taxon>Polyporales</taxon>
        <taxon>Steccherinaceae</taxon>
        <taxon>Steccherinum</taxon>
    </lineage>
</organism>
<evidence type="ECO:0000313" key="2">
    <source>
        <dbReference type="EMBL" id="TCD66674.1"/>
    </source>
</evidence>
<comment type="caution">
    <text evidence="2">The sequence shown here is derived from an EMBL/GenBank/DDBJ whole genome shotgun (WGS) entry which is preliminary data.</text>
</comment>
<keyword evidence="3" id="KW-1185">Reference proteome</keyword>
<dbReference type="AlphaFoldDB" id="A0A4R0RVC0"/>
<proteinExistence type="predicted"/>
<feature type="region of interest" description="Disordered" evidence="1">
    <location>
        <begin position="277"/>
        <end position="301"/>
    </location>
</feature>
<accession>A0A4R0RVC0</accession>
<sequence>MLKFPVRQWTRLAQIQHRARRYQSTFLDVPPPPATVDATKAVADGGARPYGELKKPHRKSRGTLFVYLKDPATSIAEGMALVRGIERRLGRIRDFKFPKDYDDPTMYRNYFYVEFEEDVNWQAIPDGGLNLRLPVPKIHSTPGGVSLAHLQPHLLPQMRADVSVMERNEAEEDEDVTMKDVRIEKSDSVIWYNVSPEYYRMGRRTARGVGTQFVAWGGFYDPANPPAQHSPVYMSTMGRMERAIESWKVALKSTKPIIPSSGKAMANSAIPDVDVPADSSLDPFGEAEGFVQQPTSSVDSIGQPFAQSASLADLSSLTSEILPPSPPPSPSHPAHSTQRRGPSRKEQILAQARANAKKALPDSLMQEQRAEKARLEKEKEQEGPIKSSTPSDRGRTPIVHPQAAEDSAVEMPEYEAVLR</sequence>
<gene>
    <name evidence="2" type="ORF">EIP91_001092</name>
</gene>
<reference evidence="2 3" key="1">
    <citation type="submission" date="2018-11" db="EMBL/GenBank/DDBJ databases">
        <title>Genome assembly of Steccherinum ochraceum LE-BIN_3174, the white-rot fungus of the Steccherinaceae family (The Residual Polyporoid clade, Polyporales, Basidiomycota).</title>
        <authorList>
            <person name="Fedorova T.V."/>
            <person name="Glazunova O.A."/>
            <person name="Landesman E.O."/>
            <person name="Moiseenko K.V."/>
            <person name="Psurtseva N.V."/>
            <person name="Savinova O.S."/>
            <person name="Shakhova N.V."/>
            <person name="Tyazhelova T.V."/>
            <person name="Vasina D.V."/>
        </authorList>
    </citation>
    <scope>NUCLEOTIDE SEQUENCE [LARGE SCALE GENOMIC DNA]</scope>
    <source>
        <strain evidence="2 3">LE-BIN_3174</strain>
    </source>
</reference>
<feature type="compositionally biased region" description="Basic and acidic residues" evidence="1">
    <location>
        <begin position="368"/>
        <end position="383"/>
    </location>
</feature>
<feature type="region of interest" description="Disordered" evidence="1">
    <location>
        <begin position="318"/>
        <end position="419"/>
    </location>
</feature>
<protein>
    <submittedName>
        <fullName evidence="2">Uncharacterized protein</fullName>
    </submittedName>
</protein>
<evidence type="ECO:0000313" key="3">
    <source>
        <dbReference type="Proteomes" id="UP000292702"/>
    </source>
</evidence>
<dbReference type="OrthoDB" id="3362336at2759"/>
<dbReference type="Proteomes" id="UP000292702">
    <property type="component" value="Unassembled WGS sequence"/>
</dbReference>
<name>A0A4R0RVC0_9APHY</name>
<evidence type="ECO:0000256" key="1">
    <source>
        <dbReference type="SAM" id="MobiDB-lite"/>
    </source>
</evidence>